<evidence type="ECO:0000313" key="1">
    <source>
        <dbReference type="EMBL" id="KAH9556926.1"/>
    </source>
</evidence>
<comment type="caution">
    <text evidence="1">The sequence shown here is derived from an EMBL/GenBank/DDBJ whole genome shotgun (WGS) entry which is preliminary data.</text>
</comment>
<protein>
    <submittedName>
        <fullName evidence="1">Uncharacterized protein</fullName>
    </submittedName>
</protein>
<sequence length="207" mass="22881">MDGRAILTTKNTIMNSLNTQIVEVVSGQEHIFLSTNSVETKDDQAMAIGTEFLNTIILAGMPPHRLALKVGVPVMLLRNLDATSGLRNGTRLIISCLARRLIVAQIIGGAHAGNIVNIPRITTTTNHLKWPFTLQRRQFPLQLAFVMTINKAQGQTMKTVGIFLPELVFTHGQLYVALSRATRVNDIFVFCPNGRTTTNVIYTELLQ</sequence>
<reference evidence="2" key="1">
    <citation type="journal article" date="2022" name="New Phytol.">
        <title>Phylogenomic structure and speciation in an emerging model: the Sphagnum magellanicum complex (Bryophyta).</title>
        <authorList>
            <person name="Shaw A.J."/>
            <person name="Piatkowski B."/>
            <person name="Duffy A.M."/>
            <person name="Aguero B."/>
            <person name="Imwattana K."/>
            <person name="Nieto-Lugilde M."/>
            <person name="Healey A."/>
            <person name="Weston D.J."/>
            <person name="Patel M.N."/>
            <person name="Schmutz J."/>
            <person name="Grimwood J."/>
            <person name="Yavitt J.B."/>
            <person name="Hassel K."/>
            <person name="Stenoien H.K."/>
            <person name="Flatberg K.I."/>
            <person name="Bickford C.P."/>
            <person name="Hicks K.A."/>
        </authorList>
    </citation>
    <scope>NUCLEOTIDE SEQUENCE [LARGE SCALE GENOMIC DNA]</scope>
</reference>
<keyword evidence="2" id="KW-1185">Reference proteome</keyword>
<organism evidence="1 2">
    <name type="scientific">Sphagnum magellanicum</name>
    <dbReference type="NCBI Taxonomy" id="128215"/>
    <lineage>
        <taxon>Eukaryota</taxon>
        <taxon>Viridiplantae</taxon>
        <taxon>Streptophyta</taxon>
        <taxon>Embryophyta</taxon>
        <taxon>Bryophyta</taxon>
        <taxon>Sphagnophytina</taxon>
        <taxon>Sphagnopsida</taxon>
        <taxon>Sphagnales</taxon>
        <taxon>Sphagnaceae</taxon>
        <taxon>Sphagnum</taxon>
    </lineage>
</organism>
<proteinExistence type="predicted"/>
<gene>
    <name evidence="1" type="ORF">CY35_07G058200</name>
</gene>
<name>A0ACB8HL24_9BRYO</name>
<dbReference type="Proteomes" id="UP000828922">
    <property type="component" value="Linkage Group LG07"/>
</dbReference>
<dbReference type="EMBL" id="CM038913">
    <property type="protein sequence ID" value="KAH9556926.1"/>
    <property type="molecule type" value="Genomic_DNA"/>
</dbReference>
<evidence type="ECO:0000313" key="2">
    <source>
        <dbReference type="Proteomes" id="UP000828922"/>
    </source>
</evidence>
<accession>A0ACB8HL24</accession>